<dbReference type="GO" id="GO:0016705">
    <property type="term" value="F:oxidoreductase activity, acting on paired donors, with incorporation or reduction of molecular oxygen"/>
    <property type="evidence" value="ECO:0007669"/>
    <property type="project" value="InterPro"/>
</dbReference>
<keyword evidence="2" id="KW-1185">Reference proteome</keyword>
<evidence type="ECO:0000313" key="2">
    <source>
        <dbReference type="Proteomes" id="UP000237481"/>
    </source>
</evidence>
<dbReference type="OrthoDB" id="3934656at2759"/>
<sequence>MAAWYEASGNPHAEYEGLFTDRNTTRHASQRRMVANLYSVTALRSMEDSVDECIGLYEKRLNELAASGEPFDLQFWIQSYAFDVISQLTLAKRLGLLEKGD</sequence>
<dbReference type="Proteomes" id="UP000237481">
    <property type="component" value="Unassembled WGS sequence"/>
</dbReference>
<organism evidence="1 2">
    <name type="scientific">Tolypocladium paradoxum</name>
    <dbReference type="NCBI Taxonomy" id="94208"/>
    <lineage>
        <taxon>Eukaryota</taxon>
        <taxon>Fungi</taxon>
        <taxon>Dikarya</taxon>
        <taxon>Ascomycota</taxon>
        <taxon>Pezizomycotina</taxon>
        <taxon>Sordariomycetes</taxon>
        <taxon>Hypocreomycetidae</taxon>
        <taxon>Hypocreales</taxon>
        <taxon>Ophiocordycipitaceae</taxon>
        <taxon>Tolypocladium</taxon>
    </lineage>
</organism>
<dbReference type="GO" id="GO:0005506">
    <property type="term" value="F:iron ion binding"/>
    <property type="evidence" value="ECO:0007669"/>
    <property type="project" value="InterPro"/>
</dbReference>
<dbReference type="EMBL" id="PKSG01000866">
    <property type="protein sequence ID" value="POR32389.1"/>
    <property type="molecule type" value="Genomic_DNA"/>
</dbReference>
<dbReference type="GO" id="GO:0020037">
    <property type="term" value="F:heme binding"/>
    <property type="evidence" value="ECO:0007669"/>
    <property type="project" value="InterPro"/>
</dbReference>
<dbReference type="STRING" id="94208.A0A2S4KQE3"/>
<accession>A0A2S4KQE3</accession>
<dbReference type="Gene3D" id="1.10.630.10">
    <property type="entry name" value="Cytochrome P450"/>
    <property type="match status" value="1"/>
</dbReference>
<dbReference type="GO" id="GO:0004497">
    <property type="term" value="F:monooxygenase activity"/>
    <property type="evidence" value="ECO:0007669"/>
    <property type="project" value="InterPro"/>
</dbReference>
<proteinExistence type="predicted"/>
<dbReference type="Pfam" id="PF00067">
    <property type="entry name" value="p450"/>
    <property type="match status" value="1"/>
</dbReference>
<dbReference type="InterPro" id="IPR036396">
    <property type="entry name" value="Cyt_P450_sf"/>
</dbReference>
<dbReference type="SUPFAM" id="SSF48264">
    <property type="entry name" value="Cytochrome P450"/>
    <property type="match status" value="1"/>
</dbReference>
<dbReference type="AlphaFoldDB" id="A0A2S4KQE3"/>
<reference evidence="1 2" key="1">
    <citation type="submission" date="2018-01" db="EMBL/GenBank/DDBJ databases">
        <title>Harnessing the power of phylogenomics to disentangle the directionality and signatures of interkingdom host jumping in the parasitic fungal genus Tolypocladium.</title>
        <authorList>
            <person name="Quandt C.A."/>
            <person name="Patterson W."/>
            <person name="Spatafora J.W."/>
        </authorList>
    </citation>
    <scope>NUCLEOTIDE SEQUENCE [LARGE SCALE GENOMIC DNA]</scope>
    <source>
        <strain evidence="1 2">NRBC 100945</strain>
    </source>
</reference>
<protein>
    <submittedName>
        <fullName evidence="1">Uncharacterized protein</fullName>
    </submittedName>
</protein>
<name>A0A2S4KQE3_9HYPO</name>
<gene>
    <name evidence="1" type="ORF">TPAR_07402</name>
</gene>
<dbReference type="InterPro" id="IPR001128">
    <property type="entry name" value="Cyt_P450"/>
</dbReference>
<comment type="caution">
    <text evidence="1">The sequence shown here is derived from an EMBL/GenBank/DDBJ whole genome shotgun (WGS) entry which is preliminary data.</text>
</comment>
<evidence type="ECO:0000313" key="1">
    <source>
        <dbReference type="EMBL" id="POR32389.1"/>
    </source>
</evidence>